<dbReference type="PROSITE" id="PS50110">
    <property type="entry name" value="RESPONSE_REGULATORY"/>
    <property type="match status" value="1"/>
</dbReference>
<dbReference type="SUPFAM" id="SSF52172">
    <property type="entry name" value="CheY-like"/>
    <property type="match status" value="1"/>
</dbReference>
<dbReference type="PANTHER" id="PTHR44591">
    <property type="entry name" value="STRESS RESPONSE REGULATOR PROTEIN 1"/>
    <property type="match status" value="1"/>
</dbReference>
<dbReference type="Gene3D" id="3.40.50.2300">
    <property type="match status" value="1"/>
</dbReference>
<dbReference type="InterPro" id="IPR011006">
    <property type="entry name" value="CheY-like_superfamily"/>
</dbReference>
<dbReference type="eggNOG" id="COG4566">
    <property type="taxonomic scope" value="Bacteria"/>
</dbReference>
<comment type="caution">
    <text evidence="4">The sequence shown here is derived from an EMBL/GenBank/DDBJ whole genome shotgun (WGS) entry which is preliminary data.</text>
</comment>
<evidence type="ECO:0000313" key="4">
    <source>
        <dbReference type="EMBL" id="OWP48414.1"/>
    </source>
</evidence>
<dbReference type="GO" id="GO:0000160">
    <property type="term" value="P:phosphorelay signal transduction system"/>
    <property type="evidence" value="ECO:0007669"/>
    <property type="project" value="InterPro"/>
</dbReference>
<gene>
    <name evidence="4" type="ORF">CEG18_23770</name>
</gene>
<dbReference type="EMBL" id="NJBA01000009">
    <property type="protein sequence ID" value="OWP48414.1"/>
    <property type="molecule type" value="Genomic_DNA"/>
</dbReference>
<dbReference type="RefSeq" id="WP_088420988.1">
    <property type="nucleotide sequence ID" value="NZ_NJBA01000009.1"/>
</dbReference>
<protein>
    <submittedName>
        <fullName evidence="4">Two-component system response regulator</fullName>
    </submittedName>
</protein>
<dbReference type="SMART" id="SM00448">
    <property type="entry name" value="REC"/>
    <property type="match status" value="1"/>
</dbReference>
<feature type="domain" description="Response regulatory" evidence="3">
    <location>
        <begin position="6"/>
        <end position="120"/>
    </location>
</feature>
<evidence type="ECO:0000256" key="1">
    <source>
        <dbReference type="ARBA" id="ARBA00022553"/>
    </source>
</evidence>
<reference evidence="4 5" key="1">
    <citation type="submission" date="2017-06" db="EMBL/GenBank/DDBJ databases">
        <title>Draft genome of Pseudomonas nitroreducens DF05.</title>
        <authorList>
            <person name="Iyer R."/>
        </authorList>
    </citation>
    <scope>NUCLEOTIDE SEQUENCE [LARGE SCALE GENOMIC DNA]</scope>
    <source>
        <strain evidence="4 5">DF05</strain>
    </source>
</reference>
<dbReference type="PANTHER" id="PTHR44591:SF25">
    <property type="entry name" value="CHEMOTAXIS TWO-COMPONENT RESPONSE REGULATOR"/>
    <property type="match status" value="1"/>
</dbReference>
<dbReference type="InterPro" id="IPR001789">
    <property type="entry name" value="Sig_transdc_resp-reg_receiver"/>
</dbReference>
<name>A0A246F5D2_PSENT</name>
<evidence type="ECO:0000256" key="2">
    <source>
        <dbReference type="PROSITE-ProRule" id="PRU00169"/>
    </source>
</evidence>
<evidence type="ECO:0000259" key="3">
    <source>
        <dbReference type="PROSITE" id="PS50110"/>
    </source>
</evidence>
<organism evidence="4 5">
    <name type="scientific">Pseudomonas nitroreducens</name>
    <dbReference type="NCBI Taxonomy" id="46680"/>
    <lineage>
        <taxon>Bacteria</taxon>
        <taxon>Pseudomonadati</taxon>
        <taxon>Pseudomonadota</taxon>
        <taxon>Gammaproteobacteria</taxon>
        <taxon>Pseudomonadales</taxon>
        <taxon>Pseudomonadaceae</taxon>
        <taxon>Pseudomonas</taxon>
    </lineage>
</organism>
<keyword evidence="1 2" id="KW-0597">Phosphoprotein</keyword>
<sequence length="123" mass="13213">MATPLLVSVVDDDESVRESLPDLLREFGFQVCAFSSAEDFLASDALQRTRCLILDVSMPGMSGPQLQKELTLRAIAVPIIFITAHSDAATRPRLIAQGAVDCLLKPFSEAELLKALSAALPVS</sequence>
<dbReference type="Proteomes" id="UP000198145">
    <property type="component" value="Unassembled WGS sequence"/>
</dbReference>
<proteinExistence type="predicted"/>
<dbReference type="Pfam" id="PF00072">
    <property type="entry name" value="Response_reg"/>
    <property type="match status" value="1"/>
</dbReference>
<dbReference type="AlphaFoldDB" id="A0A246F5D2"/>
<evidence type="ECO:0000313" key="5">
    <source>
        <dbReference type="Proteomes" id="UP000198145"/>
    </source>
</evidence>
<dbReference type="InterPro" id="IPR050595">
    <property type="entry name" value="Bact_response_regulator"/>
</dbReference>
<accession>A0A246F5D2</accession>
<feature type="modified residue" description="4-aspartylphosphate" evidence="2">
    <location>
        <position position="55"/>
    </location>
</feature>